<gene>
    <name evidence="2" type="ORF">PR048_002138</name>
</gene>
<dbReference type="PANTHER" id="PTHR47331:SF5">
    <property type="entry name" value="RIBONUCLEASE H"/>
    <property type="match status" value="1"/>
</dbReference>
<comment type="caution">
    <text evidence="2">The sequence shown here is derived from an EMBL/GenBank/DDBJ whole genome shotgun (WGS) entry which is preliminary data.</text>
</comment>
<evidence type="ECO:0000313" key="3">
    <source>
        <dbReference type="Proteomes" id="UP001159363"/>
    </source>
</evidence>
<organism evidence="2 3">
    <name type="scientific">Dryococelus australis</name>
    <dbReference type="NCBI Taxonomy" id="614101"/>
    <lineage>
        <taxon>Eukaryota</taxon>
        <taxon>Metazoa</taxon>
        <taxon>Ecdysozoa</taxon>
        <taxon>Arthropoda</taxon>
        <taxon>Hexapoda</taxon>
        <taxon>Insecta</taxon>
        <taxon>Pterygota</taxon>
        <taxon>Neoptera</taxon>
        <taxon>Polyneoptera</taxon>
        <taxon>Phasmatodea</taxon>
        <taxon>Verophasmatodea</taxon>
        <taxon>Anareolatae</taxon>
        <taxon>Phasmatidae</taxon>
        <taxon>Eurycanthinae</taxon>
        <taxon>Dryococelus</taxon>
    </lineage>
</organism>
<evidence type="ECO:0000259" key="1">
    <source>
        <dbReference type="Pfam" id="PF18701"/>
    </source>
</evidence>
<accession>A0ABQ9IJD2</accession>
<evidence type="ECO:0000313" key="2">
    <source>
        <dbReference type="EMBL" id="KAJ8896793.1"/>
    </source>
</evidence>
<feature type="domain" description="DUF5641" evidence="1">
    <location>
        <begin position="46"/>
        <end position="131"/>
    </location>
</feature>
<keyword evidence="3" id="KW-1185">Reference proteome</keyword>
<sequence length="134" mass="15685">MHTVSTEIGSCLNYRSILTPHHFLIGVSLTAIPEPNLAFLPQNTLSHWQHVQQIIKHFWGRWMKEYLTKQQQRAKWRVQGPNVKRYSLVLICCKLDRVKQLHLGKDRLVRRVILQTAQGKLKRAISQLCPLPEE</sequence>
<dbReference type="Proteomes" id="UP001159363">
    <property type="component" value="Chromosome 1"/>
</dbReference>
<protein>
    <recommendedName>
        <fullName evidence="1">DUF5641 domain-containing protein</fullName>
    </recommendedName>
</protein>
<reference evidence="2 3" key="1">
    <citation type="submission" date="2023-02" db="EMBL/GenBank/DDBJ databases">
        <title>LHISI_Scaffold_Assembly.</title>
        <authorList>
            <person name="Stuart O.P."/>
            <person name="Cleave R."/>
            <person name="Magrath M.J.L."/>
            <person name="Mikheyev A.S."/>
        </authorList>
    </citation>
    <scope>NUCLEOTIDE SEQUENCE [LARGE SCALE GENOMIC DNA]</scope>
    <source>
        <strain evidence="2">Daus_M_001</strain>
        <tissue evidence="2">Leg muscle</tissue>
    </source>
</reference>
<dbReference type="Pfam" id="PF18701">
    <property type="entry name" value="DUF5641"/>
    <property type="match status" value="1"/>
</dbReference>
<name>A0ABQ9IJD2_9NEOP</name>
<proteinExistence type="predicted"/>
<dbReference type="InterPro" id="IPR040676">
    <property type="entry name" value="DUF5641"/>
</dbReference>
<dbReference type="EMBL" id="JARBHB010000001">
    <property type="protein sequence ID" value="KAJ8896793.1"/>
    <property type="molecule type" value="Genomic_DNA"/>
</dbReference>
<dbReference type="PANTHER" id="PTHR47331">
    <property type="entry name" value="PHD-TYPE DOMAIN-CONTAINING PROTEIN"/>
    <property type="match status" value="1"/>
</dbReference>